<dbReference type="InterPro" id="IPR002645">
    <property type="entry name" value="STAS_dom"/>
</dbReference>
<sequence>MNTRCPEQKEGCRVVRPVGELDLATAKALREELRGNDAALSACVVADLRRVTFIDSSGLQELRAAQTRCEAVGGWLRLVYDHRSIELLLQLTGLVQQFPRYADVDDARRGNPALPGTSGAPSVGG</sequence>
<feature type="region of interest" description="Disordered" evidence="3">
    <location>
        <begin position="106"/>
        <end position="125"/>
    </location>
</feature>
<evidence type="ECO:0000313" key="6">
    <source>
        <dbReference type="Proteomes" id="UP000829494"/>
    </source>
</evidence>
<dbReference type="RefSeq" id="WP_003980650.1">
    <property type="nucleotide sequence ID" value="NZ_CP043497.1"/>
</dbReference>
<accession>A0ABY3ZDE3</accession>
<evidence type="ECO:0000256" key="2">
    <source>
        <dbReference type="RuleBase" id="RU003749"/>
    </source>
</evidence>
<dbReference type="Proteomes" id="UP000829494">
    <property type="component" value="Chromosome"/>
</dbReference>
<name>A0ABY3ZDE3_STRRM</name>
<dbReference type="NCBIfam" id="TIGR00377">
    <property type="entry name" value="ant_ant_sig"/>
    <property type="match status" value="1"/>
</dbReference>
<evidence type="ECO:0000256" key="1">
    <source>
        <dbReference type="ARBA" id="ARBA00009013"/>
    </source>
</evidence>
<dbReference type="PANTHER" id="PTHR33495">
    <property type="entry name" value="ANTI-SIGMA FACTOR ANTAGONIST TM_1081-RELATED-RELATED"/>
    <property type="match status" value="1"/>
</dbReference>
<feature type="domain" description="STAS" evidence="4">
    <location>
        <begin position="10"/>
        <end position="111"/>
    </location>
</feature>
<protein>
    <recommendedName>
        <fullName evidence="2">Anti-sigma factor antagonist</fullName>
    </recommendedName>
</protein>
<evidence type="ECO:0000313" key="5">
    <source>
        <dbReference type="EMBL" id="UNZ08330.1"/>
    </source>
</evidence>
<evidence type="ECO:0000256" key="3">
    <source>
        <dbReference type="SAM" id="MobiDB-lite"/>
    </source>
</evidence>
<dbReference type="InterPro" id="IPR003658">
    <property type="entry name" value="Anti-sigma_ant"/>
</dbReference>
<dbReference type="SUPFAM" id="SSF52091">
    <property type="entry name" value="SpoIIaa-like"/>
    <property type="match status" value="1"/>
</dbReference>
<dbReference type="EMBL" id="CP094298">
    <property type="protein sequence ID" value="UNZ08330.1"/>
    <property type="molecule type" value="Genomic_DNA"/>
</dbReference>
<dbReference type="InterPro" id="IPR036513">
    <property type="entry name" value="STAS_dom_sf"/>
</dbReference>
<organism evidence="5 6">
    <name type="scientific">Streptomyces rimosus subsp. rimosus</name>
    <dbReference type="NCBI Taxonomy" id="132474"/>
    <lineage>
        <taxon>Bacteria</taxon>
        <taxon>Bacillati</taxon>
        <taxon>Actinomycetota</taxon>
        <taxon>Actinomycetes</taxon>
        <taxon>Kitasatosporales</taxon>
        <taxon>Streptomycetaceae</taxon>
        <taxon>Streptomyces</taxon>
    </lineage>
</organism>
<dbReference type="Pfam" id="PF01740">
    <property type="entry name" value="STAS"/>
    <property type="match status" value="1"/>
</dbReference>
<dbReference type="PROSITE" id="PS50801">
    <property type="entry name" value="STAS"/>
    <property type="match status" value="1"/>
</dbReference>
<gene>
    <name evidence="5" type="primary">rsbV11</name>
    <name evidence="5" type="ORF">SRIMR7_39875</name>
</gene>
<reference evidence="5 6" key="1">
    <citation type="submission" date="2022-03" db="EMBL/GenBank/DDBJ databases">
        <title>Complete genome of Streptomyces rimosus ssp. rimosus R7 (=ATCC 10970).</title>
        <authorList>
            <person name="Beganovic S."/>
            <person name="Ruckert C."/>
            <person name="Busche T."/>
            <person name="Kalinowski J."/>
            <person name="Wittmann C."/>
        </authorList>
    </citation>
    <scope>NUCLEOTIDE SEQUENCE [LARGE SCALE GENOMIC DNA]</scope>
    <source>
        <strain evidence="5 6">R7</strain>
    </source>
</reference>
<proteinExistence type="inferred from homology"/>
<dbReference type="Gene3D" id="3.30.750.24">
    <property type="entry name" value="STAS domain"/>
    <property type="match status" value="1"/>
</dbReference>
<dbReference type="PANTHER" id="PTHR33495:SF2">
    <property type="entry name" value="ANTI-SIGMA FACTOR ANTAGONIST TM_1081-RELATED"/>
    <property type="match status" value="1"/>
</dbReference>
<dbReference type="CDD" id="cd07043">
    <property type="entry name" value="STAS_anti-anti-sigma_factors"/>
    <property type="match status" value="1"/>
</dbReference>
<evidence type="ECO:0000259" key="4">
    <source>
        <dbReference type="PROSITE" id="PS50801"/>
    </source>
</evidence>
<comment type="similarity">
    <text evidence="1 2">Belongs to the anti-sigma-factor antagonist family.</text>
</comment>
<dbReference type="GeneID" id="66852519"/>
<keyword evidence="6" id="KW-1185">Reference proteome</keyword>